<protein>
    <submittedName>
        <fullName evidence="1">Uncharacterized protein</fullName>
    </submittedName>
</protein>
<accession>A0A1M3T523</accession>
<evidence type="ECO:0000313" key="2">
    <source>
        <dbReference type="Proteomes" id="UP000184063"/>
    </source>
</evidence>
<dbReference type="AlphaFoldDB" id="A0A1M3T523"/>
<gene>
    <name evidence="1" type="ORF">ASPFODRAFT_366442</name>
</gene>
<sequence>MIFNWVSHWESSGFYSSRVSELDTAMLPTANWHTAITWSHRADIFRPDTLQGFTGSCCCSSSSIDATARIDPWNGLIITNFSQDLPGFKTPGQATCGNVTDPFSLCPKQRSHSRKEAGTNYAATIYALNHGWSYIYPDPNSSADRKCKMREPF</sequence>
<organism evidence="1 2">
    <name type="scientific">Aspergillus luchuensis (strain CBS 106.47)</name>
    <dbReference type="NCBI Taxonomy" id="1137211"/>
    <lineage>
        <taxon>Eukaryota</taxon>
        <taxon>Fungi</taxon>
        <taxon>Dikarya</taxon>
        <taxon>Ascomycota</taxon>
        <taxon>Pezizomycotina</taxon>
        <taxon>Eurotiomycetes</taxon>
        <taxon>Eurotiomycetidae</taxon>
        <taxon>Eurotiales</taxon>
        <taxon>Aspergillaceae</taxon>
        <taxon>Aspergillus</taxon>
        <taxon>Aspergillus subgen. Circumdati</taxon>
    </lineage>
</organism>
<proteinExistence type="predicted"/>
<evidence type="ECO:0000313" key="1">
    <source>
        <dbReference type="EMBL" id="OJZ81854.1"/>
    </source>
</evidence>
<reference evidence="2" key="1">
    <citation type="journal article" date="2017" name="Genome Biol.">
        <title>Comparative genomics reveals high biological diversity and specific adaptations in the industrially and medically important fungal genus Aspergillus.</title>
        <authorList>
            <person name="de Vries R.P."/>
            <person name="Riley R."/>
            <person name="Wiebenga A."/>
            <person name="Aguilar-Osorio G."/>
            <person name="Amillis S."/>
            <person name="Uchima C.A."/>
            <person name="Anderluh G."/>
            <person name="Asadollahi M."/>
            <person name="Askin M."/>
            <person name="Barry K."/>
            <person name="Battaglia E."/>
            <person name="Bayram O."/>
            <person name="Benocci T."/>
            <person name="Braus-Stromeyer S.A."/>
            <person name="Caldana C."/>
            <person name="Canovas D."/>
            <person name="Cerqueira G.C."/>
            <person name="Chen F."/>
            <person name="Chen W."/>
            <person name="Choi C."/>
            <person name="Clum A."/>
            <person name="Dos Santos R.A."/>
            <person name="Damasio A.R."/>
            <person name="Diallinas G."/>
            <person name="Emri T."/>
            <person name="Fekete E."/>
            <person name="Flipphi M."/>
            <person name="Freyberg S."/>
            <person name="Gallo A."/>
            <person name="Gournas C."/>
            <person name="Habgood R."/>
            <person name="Hainaut M."/>
            <person name="Harispe M.L."/>
            <person name="Henrissat B."/>
            <person name="Hilden K.S."/>
            <person name="Hope R."/>
            <person name="Hossain A."/>
            <person name="Karabika E."/>
            <person name="Karaffa L."/>
            <person name="Karanyi Z."/>
            <person name="Krasevec N."/>
            <person name="Kuo A."/>
            <person name="Kusch H."/>
            <person name="LaButti K."/>
            <person name="Lagendijk E.L."/>
            <person name="Lapidus A."/>
            <person name="Levasseur A."/>
            <person name="Lindquist E."/>
            <person name="Lipzen A."/>
            <person name="Logrieco A.F."/>
            <person name="MacCabe A."/>
            <person name="Maekelae M.R."/>
            <person name="Malavazi I."/>
            <person name="Melin P."/>
            <person name="Meyer V."/>
            <person name="Mielnichuk N."/>
            <person name="Miskei M."/>
            <person name="Molnar A.P."/>
            <person name="Mule G."/>
            <person name="Ngan C.Y."/>
            <person name="Orejas M."/>
            <person name="Orosz E."/>
            <person name="Ouedraogo J.P."/>
            <person name="Overkamp K.M."/>
            <person name="Park H.-S."/>
            <person name="Perrone G."/>
            <person name="Piumi F."/>
            <person name="Punt P.J."/>
            <person name="Ram A.F."/>
            <person name="Ramon A."/>
            <person name="Rauscher S."/>
            <person name="Record E."/>
            <person name="Riano-Pachon D.M."/>
            <person name="Robert V."/>
            <person name="Roehrig J."/>
            <person name="Ruller R."/>
            <person name="Salamov A."/>
            <person name="Salih N.S."/>
            <person name="Samson R.A."/>
            <person name="Sandor E."/>
            <person name="Sanguinetti M."/>
            <person name="Schuetze T."/>
            <person name="Sepcic K."/>
            <person name="Shelest E."/>
            <person name="Sherlock G."/>
            <person name="Sophianopoulou V."/>
            <person name="Squina F.M."/>
            <person name="Sun H."/>
            <person name="Susca A."/>
            <person name="Todd R.B."/>
            <person name="Tsang A."/>
            <person name="Unkles S.E."/>
            <person name="van de Wiele N."/>
            <person name="van Rossen-Uffink D."/>
            <person name="Oliveira J.V."/>
            <person name="Vesth T.C."/>
            <person name="Visser J."/>
            <person name="Yu J.-H."/>
            <person name="Zhou M."/>
            <person name="Andersen M.R."/>
            <person name="Archer D.B."/>
            <person name="Baker S.E."/>
            <person name="Benoit I."/>
            <person name="Brakhage A.A."/>
            <person name="Braus G.H."/>
            <person name="Fischer R."/>
            <person name="Frisvad J.C."/>
            <person name="Goldman G.H."/>
            <person name="Houbraken J."/>
            <person name="Oakley B."/>
            <person name="Pocsi I."/>
            <person name="Scazzocchio C."/>
            <person name="Seiboth B."/>
            <person name="vanKuyk P.A."/>
            <person name="Wortman J."/>
            <person name="Dyer P.S."/>
            <person name="Grigoriev I.V."/>
        </authorList>
    </citation>
    <scope>NUCLEOTIDE SEQUENCE [LARGE SCALE GENOMIC DNA]</scope>
    <source>
        <strain evidence="2">CBS 106.47</strain>
    </source>
</reference>
<dbReference type="EMBL" id="KV878249">
    <property type="protein sequence ID" value="OJZ81854.1"/>
    <property type="molecule type" value="Genomic_DNA"/>
</dbReference>
<name>A0A1M3T523_ASPLC</name>
<dbReference type="VEuPathDB" id="FungiDB:ASPFODRAFT_366442"/>
<dbReference type="Proteomes" id="UP000184063">
    <property type="component" value="Unassembled WGS sequence"/>
</dbReference>